<reference evidence="1" key="3">
    <citation type="submission" date="2023-05" db="EMBL/GenBank/DDBJ databases">
        <authorList>
            <person name="Smith C.H."/>
        </authorList>
    </citation>
    <scope>NUCLEOTIDE SEQUENCE</scope>
    <source>
        <strain evidence="1">CHS0354</strain>
        <tissue evidence="1">Mantle</tissue>
    </source>
</reference>
<organism evidence="1 2">
    <name type="scientific">Potamilus streckersoni</name>
    <dbReference type="NCBI Taxonomy" id="2493646"/>
    <lineage>
        <taxon>Eukaryota</taxon>
        <taxon>Metazoa</taxon>
        <taxon>Spiralia</taxon>
        <taxon>Lophotrochozoa</taxon>
        <taxon>Mollusca</taxon>
        <taxon>Bivalvia</taxon>
        <taxon>Autobranchia</taxon>
        <taxon>Heteroconchia</taxon>
        <taxon>Palaeoheterodonta</taxon>
        <taxon>Unionida</taxon>
        <taxon>Unionoidea</taxon>
        <taxon>Unionidae</taxon>
        <taxon>Ambleminae</taxon>
        <taxon>Lampsilini</taxon>
        <taxon>Potamilus</taxon>
    </lineage>
</organism>
<reference evidence="1" key="2">
    <citation type="journal article" date="2021" name="Genome Biol. Evol.">
        <title>Developing a high-quality reference genome for a parasitic bivalve with doubly uniparental inheritance (Bivalvia: Unionida).</title>
        <authorList>
            <person name="Smith C.H."/>
        </authorList>
    </citation>
    <scope>NUCLEOTIDE SEQUENCE</scope>
    <source>
        <strain evidence="1">CHS0354</strain>
        <tissue evidence="1">Mantle</tissue>
    </source>
</reference>
<gene>
    <name evidence="1" type="ORF">CHS0354_010946</name>
</gene>
<dbReference type="Proteomes" id="UP001195483">
    <property type="component" value="Unassembled WGS sequence"/>
</dbReference>
<accession>A0AAE0SSP3</accession>
<evidence type="ECO:0000313" key="2">
    <source>
        <dbReference type="Proteomes" id="UP001195483"/>
    </source>
</evidence>
<dbReference type="AlphaFoldDB" id="A0AAE0SSP3"/>
<protein>
    <submittedName>
        <fullName evidence="1">Uncharacterized protein</fullName>
    </submittedName>
</protein>
<dbReference type="EMBL" id="JAEAOA010000682">
    <property type="protein sequence ID" value="KAK3597312.1"/>
    <property type="molecule type" value="Genomic_DNA"/>
</dbReference>
<name>A0AAE0SSP3_9BIVA</name>
<proteinExistence type="predicted"/>
<evidence type="ECO:0000313" key="1">
    <source>
        <dbReference type="EMBL" id="KAK3597312.1"/>
    </source>
</evidence>
<comment type="caution">
    <text evidence="1">The sequence shown here is derived from an EMBL/GenBank/DDBJ whole genome shotgun (WGS) entry which is preliminary data.</text>
</comment>
<sequence>MQTSYSIKNEKSLRFEANPKNRMPSRTSDISNMCVAHEQKLVARITVALMAALSQKRNVLKNQSPLCLFWSYFLTVCDHFIQNFRPTQGENVTRRACRLGIVVCQTPLG</sequence>
<keyword evidence="2" id="KW-1185">Reference proteome</keyword>
<reference evidence="1" key="1">
    <citation type="journal article" date="2021" name="Genome Biol. Evol.">
        <title>A High-Quality Reference Genome for a Parasitic Bivalve with Doubly Uniparental Inheritance (Bivalvia: Unionida).</title>
        <authorList>
            <person name="Smith C.H."/>
        </authorList>
    </citation>
    <scope>NUCLEOTIDE SEQUENCE</scope>
    <source>
        <strain evidence="1">CHS0354</strain>
    </source>
</reference>